<name>A0A1Q5SQY5_9EURO</name>
<comment type="caution">
    <text evidence="2">The sequence shown here is derived from an EMBL/GenBank/DDBJ whole genome shotgun (WGS) entry which is preliminary data.</text>
</comment>
<feature type="region of interest" description="Disordered" evidence="1">
    <location>
        <begin position="237"/>
        <end position="268"/>
    </location>
</feature>
<evidence type="ECO:0000256" key="1">
    <source>
        <dbReference type="SAM" id="MobiDB-lite"/>
    </source>
</evidence>
<protein>
    <recommendedName>
        <fullName evidence="4">Fungal N-terminal domain-containing protein</fullName>
    </recommendedName>
</protein>
<sequence length="286" mass="31779">MNGLQSISEWEDYFGNPAGSVLGVVNAAQSIGTTNERLPRSVSVFAKMQDIVSNLSREFSFLQDRPQDDPSDSGQTCFEAQLLTRQALNENRDNFPAIINRLRARLESLVLKNDPGDENERSRLQEDINTSKQCLEVCKAANEVSSQKIHRIGEVIAADGDSDLVVVTTLADLLDIKKAVSKGNSAQLVGSMTEEALHHLTERRYSSRFGTFAQEYPSAETITAGTRSTHELRRPAFASHVSQGEQSPELKGTNARPSSNDSKNGRCARDQIEAHINIQRFRKFKW</sequence>
<evidence type="ECO:0000313" key="2">
    <source>
        <dbReference type="EMBL" id="OKO90326.1"/>
    </source>
</evidence>
<accession>A0A1Q5SQY5</accession>
<proteinExistence type="predicted"/>
<organism evidence="2 3">
    <name type="scientific">Penicillium subrubescens</name>
    <dbReference type="NCBI Taxonomy" id="1316194"/>
    <lineage>
        <taxon>Eukaryota</taxon>
        <taxon>Fungi</taxon>
        <taxon>Dikarya</taxon>
        <taxon>Ascomycota</taxon>
        <taxon>Pezizomycotina</taxon>
        <taxon>Eurotiomycetes</taxon>
        <taxon>Eurotiomycetidae</taxon>
        <taxon>Eurotiales</taxon>
        <taxon>Aspergillaceae</taxon>
        <taxon>Penicillium</taxon>
    </lineage>
</organism>
<gene>
    <name evidence="2" type="ORF">PENSUB_13459</name>
</gene>
<evidence type="ECO:0000313" key="3">
    <source>
        <dbReference type="Proteomes" id="UP000186955"/>
    </source>
</evidence>
<dbReference type="Proteomes" id="UP000186955">
    <property type="component" value="Unassembled WGS sequence"/>
</dbReference>
<reference evidence="2 3" key="1">
    <citation type="submission" date="2016-10" db="EMBL/GenBank/DDBJ databases">
        <title>Genome sequence of the ascomycete fungus Penicillium subrubescens.</title>
        <authorList>
            <person name="De Vries R.P."/>
            <person name="Peng M."/>
            <person name="Dilokpimol A."/>
            <person name="Hilden K."/>
            <person name="Makela M.R."/>
            <person name="Grigoriev I."/>
            <person name="Riley R."/>
            <person name="Granchi Z."/>
        </authorList>
    </citation>
    <scope>NUCLEOTIDE SEQUENCE [LARGE SCALE GENOMIC DNA]</scope>
    <source>
        <strain evidence="2 3">CBS 132785</strain>
    </source>
</reference>
<dbReference type="EMBL" id="MNBE01000758">
    <property type="protein sequence ID" value="OKO90326.1"/>
    <property type="molecule type" value="Genomic_DNA"/>
</dbReference>
<dbReference type="AlphaFoldDB" id="A0A1Q5SQY5"/>
<evidence type="ECO:0008006" key="4">
    <source>
        <dbReference type="Google" id="ProtNLM"/>
    </source>
</evidence>
<keyword evidence="3" id="KW-1185">Reference proteome</keyword>